<evidence type="ECO:0000313" key="2">
    <source>
        <dbReference type="Proteomes" id="UP000321523"/>
    </source>
</evidence>
<proteinExistence type="predicted"/>
<keyword evidence="2" id="KW-1185">Reference proteome</keyword>
<sequence>MVVGRRYLIRQTSGDLVELSHRDFDRADDRIAPIAGLAGRCVEMVSVVVVEAPDHKRVVSDVAFTKVYFDADGFVDVSKRDLMIRLMLESCADRRPPAAARDRKSLTGFAHRARGRLDREFRWRPDRAVLNEVMIRFDLPLSDRLAPEALTAEGAGRSGADMKPTVH</sequence>
<name>A0A512DW78_9PROT</name>
<dbReference type="AlphaFoldDB" id="A0A512DW78"/>
<dbReference type="OrthoDB" id="7303278at2"/>
<dbReference type="EMBL" id="BJYZ01000023">
    <property type="protein sequence ID" value="GEO40721.1"/>
    <property type="molecule type" value="Genomic_DNA"/>
</dbReference>
<dbReference type="RefSeq" id="WP_063772238.1">
    <property type="nucleotide sequence ID" value="NZ_BJYZ01000023.1"/>
</dbReference>
<organism evidence="1 2">
    <name type="scientific">Skermanella aerolata</name>
    <dbReference type="NCBI Taxonomy" id="393310"/>
    <lineage>
        <taxon>Bacteria</taxon>
        <taxon>Pseudomonadati</taxon>
        <taxon>Pseudomonadota</taxon>
        <taxon>Alphaproteobacteria</taxon>
        <taxon>Rhodospirillales</taxon>
        <taxon>Azospirillaceae</taxon>
        <taxon>Skermanella</taxon>
    </lineage>
</organism>
<dbReference type="Proteomes" id="UP000321523">
    <property type="component" value="Unassembled WGS sequence"/>
</dbReference>
<protein>
    <submittedName>
        <fullName evidence="1">Uncharacterized protein</fullName>
    </submittedName>
</protein>
<comment type="caution">
    <text evidence="1">The sequence shown here is derived from an EMBL/GenBank/DDBJ whole genome shotgun (WGS) entry which is preliminary data.</text>
</comment>
<gene>
    <name evidence="1" type="ORF">SAE02_48690</name>
</gene>
<reference evidence="1 2" key="1">
    <citation type="submission" date="2019-07" db="EMBL/GenBank/DDBJ databases">
        <title>Whole genome shotgun sequence of Skermanella aerolata NBRC 106429.</title>
        <authorList>
            <person name="Hosoyama A."/>
            <person name="Uohara A."/>
            <person name="Ohji S."/>
            <person name="Ichikawa N."/>
        </authorList>
    </citation>
    <scope>NUCLEOTIDE SEQUENCE [LARGE SCALE GENOMIC DNA]</scope>
    <source>
        <strain evidence="1 2">NBRC 106429</strain>
    </source>
</reference>
<evidence type="ECO:0000313" key="1">
    <source>
        <dbReference type="EMBL" id="GEO40721.1"/>
    </source>
</evidence>
<accession>A0A512DW78</accession>